<sequence>MSSRLGLDSVPTRFVDDCYHHLLIDKKDDIMWLREVVDEAKNEEGYYCEADEAQMPEFSTISRPMKGLHPEDNGTPLKLKWTKPVQKVYP</sequence>
<evidence type="ECO:0000313" key="2">
    <source>
        <dbReference type="Proteomes" id="UP000824881"/>
    </source>
</evidence>
<accession>A0ACB7IRE9</accession>
<name>A0ACB7IRE9_PLECO</name>
<proteinExistence type="predicted"/>
<comment type="caution">
    <text evidence="1">The sequence shown here is derived from an EMBL/GenBank/DDBJ whole genome shotgun (WGS) entry which is preliminary data.</text>
</comment>
<reference evidence="1 2" key="1">
    <citation type="journal article" date="2021" name="Appl. Environ. Microbiol.">
        <title>Genetic linkage and physical mapping for an oyster mushroom Pleurotus cornucopiae and QTL analysis for the trait cap color.</title>
        <authorList>
            <person name="Zhang Y."/>
            <person name="Gao W."/>
            <person name="Sonnenberg A."/>
            <person name="Chen Q."/>
            <person name="Zhang J."/>
            <person name="Huang C."/>
        </authorList>
    </citation>
    <scope>NUCLEOTIDE SEQUENCE [LARGE SCALE GENOMIC DNA]</scope>
    <source>
        <strain evidence="1">CCMSSC00406</strain>
    </source>
</reference>
<keyword evidence="2" id="KW-1185">Reference proteome</keyword>
<evidence type="ECO:0000313" key="1">
    <source>
        <dbReference type="EMBL" id="KAG9220275.1"/>
    </source>
</evidence>
<dbReference type="EMBL" id="WQMT02000007">
    <property type="protein sequence ID" value="KAG9220275.1"/>
    <property type="molecule type" value="Genomic_DNA"/>
</dbReference>
<gene>
    <name evidence="1" type="ORF">CCMSSC00406_0006340</name>
</gene>
<protein>
    <submittedName>
        <fullName evidence="1">Uncharacterized protein</fullName>
    </submittedName>
</protein>
<organism evidence="1 2">
    <name type="scientific">Pleurotus cornucopiae</name>
    <name type="common">Cornucopia mushroom</name>
    <dbReference type="NCBI Taxonomy" id="5321"/>
    <lineage>
        <taxon>Eukaryota</taxon>
        <taxon>Fungi</taxon>
        <taxon>Dikarya</taxon>
        <taxon>Basidiomycota</taxon>
        <taxon>Agaricomycotina</taxon>
        <taxon>Agaricomycetes</taxon>
        <taxon>Agaricomycetidae</taxon>
        <taxon>Agaricales</taxon>
        <taxon>Pleurotineae</taxon>
        <taxon>Pleurotaceae</taxon>
        <taxon>Pleurotus</taxon>
    </lineage>
</organism>
<dbReference type="Proteomes" id="UP000824881">
    <property type="component" value="Unassembled WGS sequence"/>
</dbReference>